<dbReference type="EMBL" id="CAFBLT010000001">
    <property type="protein sequence ID" value="CAB4862002.1"/>
    <property type="molecule type" value="Genomic_DNA"/>
</dbReference>
<feature type="compositionally biased region" description="Low complexity" evidence="1">
    <location>
        <begin position="121"/>
        <end position="150"/>
    </location>
</feature>
<organism evidence="4">
    <name type="scientific">freshwater metagenome</name>
    <dbReference type="NCBI Taxonomy" id="449393"/>
    <lineage>
        <taxon>unclassified sequences</taxon>
        <taxon>metagenomes</taxon>
        <taxon>ecological metagenomes</taxon>
    </lineage>
</organism>
<keyword evidence="2" id="KW-0812">Transmembrane</keyword>
<accession>A0A6J7CTN1</accession>
<reference evidence="4" key="1">
    <citation type="submission" date="2020-05" db="EMBL/GenBank/DDBJ databases">
        <authorList>
            <person name="Chiriac C."/>
            <person name="Salcher M."/>
            <person name="Ghai R."/>
            <person name="Kavagutti S V."/>
        </authorList>
    </citation>
    <scope>NUCLEOTIDE SEQUENCE</scope>
</reference>
<protein>
    <submittedName>
        <fullName evidence="4">Unannotated protein</fullName>
    </submittedName>
</protein>
<keyword evidence="2" id="KW-0472">Membrane</keyword>
<keyword evidence="2" id="KW-1133">Transmembrane helix</keyword>
<evidence type="ECO:0000313" key="3">
    <source>
        <dbReference type="EMBL" id="CAB4828195.1"/>
    </source>
</evidence>
<evidence type="ECO:0000313" key="4">
    <source>
        <dbReference type="EMBL" id="CAB4862002.1"/>
    </source>
</evidence>
<feature type="compositionally biased region" description="Polar residues" evidence="1">
    <location>
        <begin position="47"/>
        <end position="77"/>
    </location>
</feature>
<feature type="compositionally biased region" description="Low complexity" evidence="1">
    <location>
        <begin position="78"/>
        <end position="87"/>
    </location>
</feature>
<sequence>MSNHETGETNKDRSKQRFMMVGGAVIVVVLLIAGLWLLLPDDNQMSSASNATTTTRVGASNATKTSPGASTTTSLKPSSNGTTSGNSKTVPSVPTTSQSPQNTTAPSNTVTTVLSVPSAHPTTFSDFSPSPSTIYSSNSRQNDCTTGSGTSVMTVSTGGTSPDEIHLEIIHNGETSTWPVTGSLEGDFYTARVYWKSSWMGSDPSTVLTVRFIATSHGETVASTVGVIFINRCP</sequence>
<evidence type="ECO:0000256" key="1">
    <source>
        <dbReference type="SAM" id="MobiDB-lite"/>
    </source>
</evidence>
<proteinExistence type="predicted"/>
<feature type="transmembrane region" description="Helical" evidence="2">
    <location>
        <begin position="18"/>
        <end position="39"/>
    </location>
</feature>
<dbReference type="AlphaFoldDB" id="A0A6J7CTN1"/>
<name>A0A6J7CTN1_9ZZZZ</name>
<evidence type="ECO:0000256" key="2">
    <source>
        <dbReference type="SAM" id="Phobius"/>
    </source>
</evidence>
<feature type="region of interest" description="Disordered" evidence="1">
    <location>
        <begin position="47"/>
        <end position="108"/>
    </location>
</feature>
<feature type="region of interest" description="Disordered" evidence="1">
    <location>
        <begin position="120"/>
        <end position="150"/>
    </location>
</feature>
<evidence type="ECO:0000313" key="5">
    <source>
        <dbReference type="EMBL" id="CAB5030200.1"/>
    </source>
</evidence>
<feature type="compositionally biased region" description="Polar residues" evidence="1">
    <location>
        <begin position="88"/>
        <end position="108"/>
    </location>
</feature>
<gene>
    <name evidence="3" type="ORF">UFOPK3164_00911</name>
    <name evidence="4" type="ORF">UFOPK3427_00243</name>
    <name evidence="5" type="ORF">UFOPK4112_01562</name>
</gene>
<dbReference type="EMBL" id="CAFBPM010000020">
    <property type="protein sequence ID" value="CAB5030200.1"/>
    <property type="molecule type" value="Genomic_DNA"/>
</dbReference>
<dbReference type="EMBL" id="CAFABE010000036">
    <property type="protein sequence ID" value="CAB4828195.1"/>
    <property type="molecule type" value="Genomic_DNA"/>
</dbReference>